<sequence>MIARLEIEPRIRNDLKILDVELCIHRYGGYWASLRVESNLMLRIKDSQKDDGELWSIVQNIEDGKPSEFRVDDSGIIWFGDRLCGSFDRGSCWYENGILGRGVLQIRGVVLIGVTLFEGGIWSYLFSGSSA</sequence>
<protein>
    <submittedName>
        <fullName evidence="1">Reverse transcriptase domain-containing protein</fullName>
    </submittedName>
</protein>
<evidence type="ECO:0000313" key="1">
    <source>
        <dbReference type="EMBL" id="PWA59249.1"/>
    </source>
</evidence>
<dbReference type="OrthoDB" id="1736806at2759"/>
<accession>A0A2U1MDA4</accession>
<comment type="caution">
    <text evidence="1">The sequence shown here is derived from an EMBL/GenBank/DDBJ whole genome shotgun (WGS) entry which is preliminary data.</text>
</comment>
<keyword evidence="1" id="KW-0548">Nucleotidyltransferase</keyword>
<organism evidence="1 2">
    <name type="scientific">Artemisia annua</name>
    <name type="common">Sweet wormwood</name>
    <dbReference type="NCBI Taxonomy" id="35608"/>
    <lineage>
        <taxon>Eukaryota</taxon>
        <taxon>Viridiplantae</taxon>
        <taxon>Streptophyta</taxon>
        <taxon>Embryophyta</taxon>
        <taxon>Tracheophyta</taxon>
        <taxon>Spermatophyta</taxon>
        <taxon>Magnoliopsida</taxon>
        <taxon>eudicotyledons</taxon>
        <taxon>Gunneridae</taxon>
        <taxon>Pentapetalae</taxon>
        <taxon>asterids</taxon>
        <taxon>campanulids</taxon>
        <taxon>Asterales</taxon>
        <taxon>Asteraceae</taxon>
        <taxon>Asteroideae</taxon>
        <taxon>Anthemideae</taxon>
        <taxon>Artemisiinae</taxon>
        <taxon>Artemisia</taxon>
    </lineage>
</organism>
<proteinExistence type="predicted"/>
<keyword evidence="1" id="KW-0808">Transferase</keyword>
<evidence type="ECO:0000313" key="2">
    <source>
        <dbReference type="Proteomes" id="UP000245207"/>
    </source>
</evidence>
<dbReference type="Proteomes" id="UP000245207">
    <property type="component" value="Unassembled WGS sequence"/>
</dbReference>
<name>A0A2U1MDA4_ARTAN</name>
<gene>
    <name evidence="1" type="ORF">CTI12_AA392790</name>
</gene>
<dbReference type="EMBL" id="PKPP01005674">
    <property type="protein sequence ID" value="PWA59249.1"/>
    <property type="molecule type" value="Genomic_DNA"/>
</dbReference>
<dbReference type="GO" id="GO:0003964">
    <property type="term" value="F:RNA-directed DNA polymerase activity"/>
    <property type="evidence" value="ECO:0007669"/>
    <property type="project" value="UniProtKB-KW"/>
</dbReference>
<keyword evidence="1" id="KW-0695">RNA-directed DNA polymerase</keyword>
<reference evidence="1 2" key="1">
    <citation type="journal article" date="2018" name="Mol. Plant">
        <title>The genome of Artemisia annua provides insight into the evolution of Asteraceae family and artemisinin biosynthesis.</title>
        <authorList>
            <person name="Shen Q."/>
            <person name="Zhang L."/>
            <person name="Liao Z."/>
            <person name="Wang S."/>
            <person name="Yan T."/>
            <person name="Shi P."/>
            <person name="Liu M."/>
            <person name="Fu X."/>
            <person name="Pan Q."/>
            <person name="Wang Y."/>
            <person name="Lv Z."/>
            <person name="Lu X."/>
            <person name="Zhang F."/>
            <person name="Jiang W."/>
            <person name="Ma Y."/>
            <person name="Chen M."/>
            <person name="Hao X."/>
            <person name="Li L."/>
            <person name="Tang Y."/>
            <person name="Lv G."/>
            <person name="Zhou Y."/>
            <person name="Sun X."/>
            <person name="Brodelius P.E."/>
            <person name="Rose J.K.C."/>
            <person name="Tang K."/>
        </authorList>
    </citation>
    <scope>NUCLEOTIDE SEQUENCE [LARGE SCALE GENOMIC DNA]</scope>
    <source>
        <strain evidence="2">cv. Huhao1</strain>
        <tissue evidence="1">Leaf</tissue>
    </source>
</reference>
<dbReference type="AlphaFoldDB" id="A0A2U1MDA4"/>
<keyword evidence="2" id="KW-1185">Reference proteome</keyword>